<accession>A0ABX6C278</accession>
<dbReference type="PROSITE" id="PS50011">
    <property type="entry name" value="PROTEIN_KINASE_DOM"/>
    <property type="match status" value="1"/>
</dbReference>
<dbReference type="GO" id="GO:0016301">
    <property type="term" value="F:kinase activity"/>
    <property type="evidence" value="ECO:0007669"/>
    <property type="project" value="UniProtKB-KW"/>
</dbReference>
<keyword evidence="3" id="KW-1185">Reference proteome</keyword>
<keyword evidence="2" id="KW-0808">Transferase</keyword>
<dbReference type="PANTHER" id="PTHR43173:SF19">
    <property type="entry name" value="AARF DOMAIN-CONTAINING PROTEIN KINASE 1"/>
    <property type="match status" value="1"/>
</dbReference>
<dbReference type="Gene3D" id="1.10.510.10">
    <property type="entry name" value="Transferase(Phosphotransferase) domain 1"/>
    <property type="match status" value="1"/>
</dbReference>
<sequence>MFETVQRLRRSARVARTGARIYLGYKRTQRRARKLPPAEAEAAWTARHEQFAELLYRLATDLRGLYIKSGQFIGTRTDLLPEPYTRSLSRLQDAVPPHPFPVVRRTIEEQFGEALEELFAAFDPEPLASASLAQVHRARLPDGRDVVVKVQYPEVAGLVRLDVRNLKTLVGIVARLEPNFDYRTVVNEIASQVPLELDFEREAEMTRRVRENLAHLPGVVVPAVVDGYVRPKVLVTEYVDGVRLLDAERRDAHAPDRAALAEAITNAYGHQIMVDGLFQADPHPGNILVLPGGRVALLDFGLTKELPETARRGFARLVLGTANRDPAMIVAAFRELGVRVRNEEPEALLGTLAILFEPRPIDAPRAELRERNRALRSNPVEQIPGDLVLLGRVIGLLRGVCASLGTPLSPMQMLRPYAERALAG</sequence>
<dbReference type="InterPro" id="IPR011009">
    <property type="entry name" value="Kinase-like_dom_sf"/>
</dbReference>
<dbReference type="EMBL" id="CP042829">
    <property type="protein sequence ID" value="QFG03221.1"/>
    <property type="molecule type" value="Genomic_DNA"/>
</dbReference>
<reference evidence="2 3" key="2">
    <citation type="submission" date="2019-10" db="EMBL/GenBank/DDBJ databases">
        <title>Thermopilla bonchosmolovskayae gen. nov., sp. nov., a moderately thermophilic Chloroflexi bacterium from a Chukotka hot spring (Arctic, Russia), representing a novel classis Thermopillaia, which include previously uncultivated lineage OLB14.</title>
        <authorList>
            <person name="Kochetkova T.V."/>
            <person name="Zayulina K.S."/>
            <person name="Zhigarkov V.S."/>
            <person name="Minaev N.V."/>
            <person name="Novikov A."/>
            <person name="Toshchakov S.V."/>
            <person name="Elcheninov A.G."/>
            <person name="Kublanov I.V."/>
        </authorList>
    </citation>
    <scope>NUCLEOTIDE SEQUENCE [LARGE SCALE GENOMIC DNA]</scope>
    <source>
        <strain evidence="2 3">3753O</strain>
    </source>
</reference>
<name>A0ABX6C278_9CHLR</name>
<feature type="domain" description="Protein kinase" evidence="1">
    <location>
        <begin position="121"/>
        <end position="424"/>
    </location>
</feature>
<dbReference type="SUPFAM" id="SSF56112">
    <property type="entry name" value="Protein kinase-like (PK-like)"/>
    <property type="match status" value="1"/>
</dbReference>
<dbReference type="PANTHER" id="PTHR43173">
    <property type="entry name" value="ABC1 FAMILY PROTEIN"/>
    <property type="match status" value="1"/>
</dbReference>
<gene>
    <name evidence="2" type="ORF">Tbon_07910</name>
</gene>
<dbReference type="Proteomes" id="UP000326331">
    <property type="component" value="Chromosome"/>
</dbReference>
<dbReference type="RefSeq" id="WP_158067165.1">
    <property type="nucleotide sequence ID" value="NZ_CP042829.1"/>
</dbReference>
<keyword evidence="2" id="KW-0418">Kinase</keyword>
<evidence type="ECO:0000259" key="1">
    <source>
        <dbReference type="PROSITE" id="PS50011"/>
    </source>
</evidence>
<dbReference type="Pfam" id="PF03109">
    <property type="entry name" value="ABC1"/>
    <property type="match status" value="1"/>
</dbReference>
<evidence type="ECO:0000313" key="2">
    <source>
        <dbReference type="EMBL" id="QFG03221.1"/>
    </source>
</evidence>
<proteinExistence type="predicted"/>
<dbReference type="InterPro" id="IPR004147">
    <property type="entry name" value="ABC1_dom"/>
</dbReference>
<dbReference type="CDD" id="cd05121">
    <property type="entry name" value="ABC1_ADCK3-like"/>
    <property type="match status" value="1"/>
</dbReference>
<dbReference type="InterPro" id="IPR051130">
    <property type="entry name" value="Mito_struct-func_regulator"/>
</dbReference>
<protein>
    <submittedName>
        <fullName evidence="2">AarF/ABC1/UbiB kinase family protein</fullName>
    </submittedName>
</protein>
<organism evidence="2 3">
    <name type="scientific">Tepidiforma bonchosmolovskayae</name>
    <dbReference type="NCBI Taxonomy" id="2601677"/>
    <lineage>
        <taxon>Bacteria</taxon>
        <taxon>Bacillati</taxon>
        <taxon>Chloroflexota</taxon>
        <taxon>Tepidiformia</taxon>
        <taxon>Tepidiformales</taxon>
        <taxon>Tepidiformaceae</taxon>
        <taxon>Tepidiforma</taxon>
    </lineage>
</organism>
<reference evidence="2 3" key="1">
    <citation type="submission" date="2019-08" db="EMBL/GenBank/DDBJ databases">
        <authorList>
            <person name="Toschakov S.V."/>
        </authorList>
    </citation>
    <scope>NUCLEOTIDE SEQUENCE [LARGE SCALE GENOMIC DNA]</scope>
    <source>
        <strain evidence="2 3">3753O</strain>
    </source>
</reference>
<dbReference type="InterPro" id="IPR000719">
    <property type="entry name" value="Prot_kinase_dom"/>
</dbReference>
<evidence type="ECO:0000313" key="3">
    <source>
        <dbReference type="Proteomes" id="UP000326331"/>
    </source>
</evidence>